<dbReference type="InterPro" id="IPR039360">
    <property type="entry name" value="Ras_GTPase"/>
</dbReference>
<dbReference type="InterPro" id="IPR001936">
    <property type="entry name" value="RasGAP_dom"/>
</dbReference>
<evidence type="ECO:0000313" key="6">
    <source>
        <dbReference type="Proteomes" id="UP001497453"/>
    </source>
</evidence>
<dbReference type="SUPFAM" id="SSF49562">
    <property type="entry name" value="C2 domain (Calcium/lipid-binding domain, CaLB)"/>
    <property type="match status" value="1"/>
</dbReference>
<dbReference type="Pfam" id="PF00616">
    <property type="entry name" value="RasGAP"/>
    <property type="match status" value="1"/>
</dbReference>
<name>A0ABP1CME9_9APHY</name>
<dbReference type="Proteomes" id="UP001497453">
    <property type="component" value="Chromosome 1"/>
</dbReference>
<evidence type="ECO:0000256" key="1">
    <source>
        <dbReference type="ARBA" id="ARBA00022468"/>
    </source>
</evidence>
<proteinExistence type="predicted"/>
<dbReference type="InterPro" id="IPR035892">
    <property type="entry name" value="C2_domain_sf"/>
</dbReference>
<dbReference type="Gene3D" id="1.10.506.10">
    <property type="entry name" value="GTPase Activation - p120gap, domain 1"/>
    <property type="match status" value="1"/>
</dbReference>
<feature type="region of interest" description="Disordered" evidence="2">
    <location>
        <begin position="711"/>
        <end position="905"/>
    </location>
</feature>
<keyword evidence="1" id="KW-0343">GTPase activation</keyword>
<dbReference type="EMBL" id="OZ037944">
    <property type="protein sequence ID" value="CAL1695819.1"/>
    <property type="molecule type" value="Genomic_DNA"/>
</dbReference>
<organism evidence="5 6">
    <name type="scientific">Somion occarium</name>
    <dbReference type="NCBI Taxonomy" id="3059160"/>
    <lineage>
        <taxon>Eukaryota</taxon>
        <taxon>Fungi</taxon>
        <taxon>Dikarya</taxon>
        <taxon>Basidiomycota</taxon>
        <taxon>Agaricomycotina</taxon>
        <taxon>Agaricomycetes</taxon>
        <taxon>Polyporales</taxon>
        <taxon>Cerrenaceae</taxon>
        <taxon>Somion</taxon>
    </lineage>
</organism>
<dbReference type="Gene3D" id="2.60.40.150">
    <property type="entry name" value="C2 domain"/>
    <property type="match status" value="1"/>
</dbReference>
<feature type="compositionally biased region" description="Basic residues" evidence="2">
    <location>
        <begin position="752"/>
        <end position="769"/>
    </location>
</feature>
<dbReference type="PANTHER" id="PTHR10194">
    <property type="entry name" value="RAS GTPASE-ACTIVATING PROTEINS"/>
    <property type="match status" value="1"/>
</dbReference>
<dbReference type="InterPro" id="IPR008936">
    <property type="entry name" value="Rho_GTPase_activation_prot"/>
</dbReference>
<dbReference type="SMART" id="SM00239">
    <property type="entry name" value="C2"/>
    <property type="match status" value="1"/>
</dbReference>
<feature type="compositionally biased region" description="Polar residues" evidence="2">
    <location>
        <begin position="8"/>
        <end position="22"/>
    </location>
</feature>
<sequence>MDSHAGPSGSQEGHQARSSNRSKQPKEIFVSVETYVSSKTAKVTAKNHLSRSKTDRRERPNLAPHDHSKKVKEKSSWISLPKSNTQVDQWRPATCKLVEEESGCTLKIYIDQTYLYMTIRIHLLYYTDIRRIHHSVYSNKNCLGIFCDSSSDRAWCPTGNVDSACLKFEDSDALNLWMGLLRSYTAPEIYGRRFSTRDGGLYRMWRQVYVQCQHGRNLGSTRSIQDDGQPSDYDSNVQVIDMDVYCELYFNGHLSGRTTTQKGIGSPDWREDFLFEDLPPFDQFEIRLFRDRRLAKPTKIGTVPLPLPNFRRGEWVEGWFPVLSDNGHVDMRVGDLKLRIRVEEEIILPSSAYTQMWNVFQSRNLLEWIDEFKSRWKLEHIQEPIQQIAMAKDMLLNTIMEMVDREVENAQGESHVTIFRAASPLTKAIQAFMKFRGQEFLEASVGANIRRFRAEKVIIDVDAVRSDKHTKTVERNVSTFVQWCEIFWKSIYDARTQCPSDMRKLFAYIRKQIEQRLTSTNRELSWQIVSSFLFLRYLCPAILYPHLYDICPGMNEEPVHRSLTEIVKVMQSLANINPGQNAPPAARDFLANTSNAMIDYILMVSSTENLGESPPSMPPVKMERDRMRAMQALNYRISHSPTLVKEAIPVSPQALDVPRQLAIVNSLVVRHARRNHYPIRSNRPADRLFNELCSKCLDVEEQALRRVNQLAKRPPQPAPPQPTSPISPSTPPFSHIPSSPSSTSFQIIPTHRERKASLHGKQKRAKKVPRPSTAPSQTDSDGRSQSQDYKTDISVPPSPITGNNLSRIFSRTSISSRQPSIPIPSKEQDDTSNQGGEPKSLPSGRAPFLHHPRSTSTDSALTRKTAPKSNTPMSPTAPTAYTEPASPDSVDDLGKKGIFRRLVRR</sequence>
<gene>
    <name evidence="5" type="ORF">GFSPODELE1_LOCUS905</name>
</gene>
<feature type="compositionally biased region" description="Low complexity" evidence="2">
    <location>
        <begin position="732"/>
        <end position="749"/>
    </location>
</feature>
<dbReference type="Pfam" id="PF00168">
    <property type="entry name" value="C2"/>
    <property type="match status" value="1"/>
</dbReference>
<reference evidence="6" key="1">
    <citation type="submission" date="2024-04" db="EMBL/GenBank/DDBJ databases">
        <authorList>
            <person name="Shaw F."/>
            <person name="Minotto A."/>
        </authorList>
    </citation>
    <scope>NUCLEOTIDE SEQUENCE [LARGE SCALE GENOMIC DNA]</scope>
</reference>
<feature type="compositionally biased region" description="Polar residues" evidence="2">
    <location>
        <begin position="773"/>
        <end position="788"/>
    </location>
</feature>
<feature type="compositionally biased region" description="Polar residues" evidence="2">
    <location>
        <begin position="854"/>
        <end position="879"/>
    </location>
</feature>
<feature type="compositionally biased region" description="Basic and acidic residues" evidence="2">
    <location>
        <begin position="52"/>
        <end position="66"/>
    </location>
</feature>
<accession>A0ABP1CME9</accession>
<feature type="domain" description="C2" evidence="3">
    <location>
        <begin position="188"/>
        <end position="320"/>
    </location>
</feature>
<dbReference type="SUPFAM" id="SSF48350">
    <property type="entry name" value="GTPase activation domain, GAP"/>
    <property type="match status" value="1"/>
</dbReference>
<evidence type="ECO:0000313" key="5">
    <source>
        <dbReference type="EMBL" id="CAL1695819.1"/>
    </source>
</evidence>
<evidence type="ECO:0000259" key="3">
    <source>
        <dbReference type="PROSITE" id="PS50004"/>
    </source>
</evidence>
<dbReference type="PROSITE" id="PS50004">
    <property type="entry name" value="C2"/>
    <property type="match status" value="1"/>
</dbReference>
<feature type="region of interest" description="Disordered" evidence="2">
    <location>
        <begin position="41"/>
        <end position="77"/>
    </location>
</feature>
<feature type="domain" description="Ras-GAP" evidence="4">
    <location>
        <begin position="377"/>
        <end position="575"/>
    </location>
</feature>
<evidence type="ECO:0008006" key="7">
    <source>
        <dbReference type="Google" id="ProtNLM"/>
    </source>
</evidence>
<feature type="compositionally biased region" description="Pro residues" evidence="2">
    <location>
        <begin position="714"/>
        <end position="731"/>
    </location>
</feature>
<dbReference type="PANTHER" id="PTHR10194:SF60">
    <property type="entry name" value="RAS GTPASE-ACTIVATING PROTEIN RASKOL"/>
    <property type="match status" value="1"/>
</dbReference>
<dbReference type="InterPro" id="IPR000008">
    <property type="entry name" value="C2_dom"/>
</dbReference>
<evidence type="ECO:0000256" key="2">
    <source>
        <dbReference type="SAM" id="MobiDB-lite"/>
    </source>
</evidence>
<keyword evidence="6" id="KW-1185">Reference proteome</keyword>
<feature type="compositionally biased region" description="Low complexity" evidence="2">
    <location>
        <begin position="806"/>
        <end position="825"/>
    </location>
</feature>
<dbReference type="PROSITE" id="PS50018">
    <property type="entry name" value="RAS_GTPASE_ACTIV_2"/>
    <property type="match status" value="1"/>
</dbReference>
<feature type="region of interest" description="Disordered" evidence="2">
    <location>
        <begin position="1"/>
        <end position="26"/>
    </location>
</feature>
<protein>
    <recommendedName>
        <fullName evidence="7">Rho GTPase activation protein</fullName>
    </recommendedName>
</protein>
<evidence type="ECO:0000259" key="4">
    <source>
        <dbReference type="PROSITE" id="PS50018"/>
    </source>
</evidence>
<dbReference type="SMART" id="SM00323">
    <property type="entry name" value="RasGAP"/>
    <property type="match status" value="1"/>
</dbReference>